<dbReference type="InterPro" id="IPR047909">
    <property type="entry name" value="SPJ_0845-like_N"/>
</dbReference>
<dbReference type="Proteomes" id="UP000785625">
    <property type="component" value="Unassembled WGS sequence"/>
</dbReference>
<protein>
    <recommendedName>
        <fullName evidence="4">ABC transporter ATP-binding protein</fullName>
    </recommendedName>
</protein>
<reference evidence="2 3" key="1">
    <citation type="journal article" date="2021" name="Sci. Rep.">
        <title>The distribution of antibiotic resistance genes in chicken gut microbiota commensals.</title>
        <authorList>
            <person name="Juricova H."/>
            <person name="Matiasovicova J."/>
            <person name="Kubasova T."/>
            <person name="Cejkova D."/>
            <person name="Rychlik I."/>
        </authorList>
    </citation>
    <scope>NUCLEOTIDE SEQUENCE [LARGE SCALE GENOMIC DNA]</scope>
    <source>
        <strain evidence="2 3">An574</strain>
    </source>
</reference>
<proteinExistence type="predicted"/>
<dbReference type="EMBL" id="JACJKU010000007">
    <property type="protein sequence ID" value="MBM6940153.1"/>
    <property type="molecule type" value="Genomic_DNA"/>
</dbReference>
<dbReference type="RefSeq" id="WP_204784566.1">
    <property type="nucleotide sequence ID" value="NZ_CALVGD010000005.1"/>
</dbReference>
<accession>A0ABS2GYE9</accession>
<feature type="compositionally biased region" description="Basic and acidic residues" evidence="1">
    <location>
        <begin position="31"/>
        <end position="46"/>
    </location>
</feature>
<sequence>MGLVTRRSDQLDKLFENFAIDPKKKQKTTSKKHENDDKKISKKEED</sequence>
<evidence type="ECO:0008006" key="4">
    <source>
        <dbReference type="Google" id="ProtNLM"/>
    </source>
</evidence>
<gene>
    <name evidence="2" type="ORF">H5975_01395</name>
</gene>
<organism evidence="2 3">
    <name type="scientific">Limosilactobacillus coleohominis</name>
    <dbReference type="NCBI Taxonomy" id="181675"/>
    <lineage>
        <taxon>Bacteria</taxon>
        <taxon>Bacillati</taxon>
        <taxon>Bacillota</taxon>
        <taxon>Bacilli</taxon>
        <taxon>Lactobacillales</taxon>
        <taxon>Lactobacillaceae</taxon>
        <taxon>Limosilactobacillus</taxon>
    </lineage>
</organism>
<dbReference type="NCBIfam" id="NF040897">
    <property type="entry name" value="SPJ_0845_Nterm"/>
    <property type="match status" value="1"/>
</dbReference>
<keyword evidence="3" id="KW-1185">Reference proteome</keyword>
<evidence type="ECO:0000313" key="3">
    <source>
        <dbReference type="Proteomes" id="UP000785625"/>
    </source>
</evidence>
<feature type="region of interest" description="Disordered" evidence="1">
    <location>
        <begin position="20"/>
        <end position="46"/>
    </location>
</feature>
<comment type="caution">
    <text evidence="2">The sequence shown here is derived from an EMBL/GenBank/DDBJ whole genome shotgun (WGS) entry which is preliminary data.</text>
</comment>
<evidence type="ECO:0000256" key="1">
    <source>
        <dbReference type="SAM" id="MobiDB-lite"/>
    </source>
</evidence>
<evidence type="ECO:0000313" key="2">
    <source>
        <dbReference type="EMBL" id="MBM6940153.1"/>
    </source>
</evidence>
<name>A0ABS2GYE9_9LACO</name>